<keyword evidence="3" id="KW-1185">Reference proteome</keyword>
<dbReference type="SUPFAM" id="SSF51182">
    <property type="entry name" value="RmlC-like cupins"/>
    <property type="match status" value="1"/>
</dbReference>
<dbReference type="InterPro" id="IPR013096">
    <property type="entry name" value="Cupin_2"/>
</dbReference>
<dbReference type="PANTHER" id="PTHR36156">
    <property type="entry name" value="SLR2101 PROTEIN"/>
    <property type="match status" value="1"/>
</dbReference>
<sequence length="181" mass="18798">MKTVRRVVTGLQRGKAVIASDIEVPERAPALAGGVTTVPLWGAAAAPAVPNPGEPSAAPAFSPPPGGYHFSVFSVPPLAEVLRAQPPADPERAREEMERDIPGLLELMDPEVPGMHATTSIDFVVVLSGAITLELDGGVATNLQAGDTVVQNGVRHRWLNHGTERAWLAAVVLGARGAAAL</sequence>
<name>A0A142JVG8_9BURK</name>
<dbReference type="InterPro" id="IPR047142">
    <property type="entry name" value="OryJ/VirC-like"/>
</dbReference>
<dbReference type="InterPro" id="IPR014710">
    <property type="entry name" value="RmlC-like_jellyroll"/>
</dbReference>
<dbReference type="Pfam" id="PF07883">
    <property type="entry name" value="Cupin_2"/>
    <property type="match status" value="1"/>
</dbReference>
<dbReference type="KEGG" id="cnan:A2G96_30615"/>
<gene>
    <name evidence="2" type="ORF">A2G96_30615</name>
</gene>
<evidence type="ECO:0000313" key="3">
    <source>
        <dbReference type="Proteomes" id="UP000075238"/>
    </source>
</evidence>
<protein>
    <recommendedName>
        <fullName evidence="1">Cupin type-2 domain-containing protein</fullName>
    </recommendedName>
</protein>
<dbReference type="RefSeq" id="WP_062803867.1">
    <property type="nucleotide sequence ID" value="NZ_CP014845.1"/>
</dbReference>
<dbReference type="AlphaFoldDB" id="A0A142JVG8"/>
<dbReference type="Proteomes" id="UP000075238">
    <property type="component" value="Chromosome 2"/>
</dbReference>
<evidence type="ECO:0000313" key="2">
    <source>
        <dbReference type="EMBL" id="AMR82080.1"/>
    </source>
</evidence>
<evidence type="ECO:0000259" key="1">
    <source>
        <dbReference type="Pfam" id="PF07883"/>
    </source>
</evidence>
<organism evidence="2 3">
    <name type="scientific">Cupriavidus nantongensis</name>
    <dbReference type="NCBI Taxonomy" id="1796606"/>
    <lineage>
        <taxon>Bacteria</taxon>
        <taxon>Pseudomonadati</taxon>
        <taxon>Pseudomonadota</taxon>
        <taxon>Betaproteobacteria</taxon>
        <taxon>Burkholderiales</taxon>
        <taxon>Burkholderiaceae</taxon>
        <taxon>Cupriavidus</taxon>
    </lineage>
</organism>
<dbReference type="PANTHER" id="PTHR36156:SF2">
    <property type="entry name" value="CUPIN TYPE-2 DOMAIN-CONTAINING PROTEIN"/>
    <property type="match status" value="1"/>
</dbReference>
<dbReference type="Gene3D" id="2.60.120.10">
    <property type="entry name" value="Jelly Rolls"/>
    <property type="match status" value="1"/>
</dbReference>
<dbReference type="EMBL" id="CP014845">
    <property type="protein sequence ID" value="AMR82080.1"/>
    <property type="molecule type" value="Genomic_DNA"/>
</dbReference>
<feature type="domain" description="Cupin type-2" evidence="1">
    <location>
        <begin position="113"/>
        <end position="166"/>
    </location>
</feature>
<dbReference type="STRING" id="1796606.A2G96_30615"/>
<dbReference type="InterPro" id="IPR011051">
    <property type="entry name" value="RmlC_Cupin_sf"/>
</dbReference>
<reference evidence="2 3" key="1">
    <citation type="submission" date="2016-03" db="EMBL/GenBank/DDBJ databases">
        <title>Complete genome sequence of a novel chlorpyrifos degrading bacterium, Cupriavidus nantongensis sp. X1.</title>
        <authorList>
            <person name="Fang L."/>
        </authorList>
    </citation>
    <scope>NUCLEOTIDE SEQUENCE [LARGE SCALE GENOMIC DNA]</scope>
    <source>
        <strain evidence="2 3">X1</strain>
    </source>
</reference>
<proteinExistence type="predicted"/>
<accession>A0A142JVG8</accession>